<gene>
    <name evidence="1" type="ORF">KFK09_011717</name>
</gene>
<protein>
    <submittedName>
        <fullName evidence="1">Uncharacterized protein</fullName>
    </submittedName>
</protein>
<organism evidence="1 2">
    <name type="scientific">Dendrobium nobile</name>
    <name type="common">Orchid</name>
    <dbReference type="NCBI Taxonomy" id="94219"/>
    <lineage>
        <taxon>Eukaryota</taxon>
        <taxon>Viridiplantae</taxon>
        <taxon>Streptophyta</taxon>
        <taxon>Embryophyta</taxon>
        <taxon>Tracheophyta</taxon>
        <taxon>Spermatophyta</taxon>
        <taxon>Magnoliopsida</taxon>
        <taxon>Liliopsida</taxon>
        <taxon>Asparagales</taxon>
        <taxon>Orchidaceae</taxon>
        <taxon>Epidendroideae</taxon>
        <taxon>Malaxideae</taxon>
        <taxon>Dendrobiinae</taxon>
        <taxon>Dendrobium</taxon>
    </lineage>
</organism>
<evidence type="ECO:0000313" key="2">
    <source>
        <dbReference type="Proteomes" id="UP000829196"/>
    </source>
</evidence>
<reference evidence="1" key="1">
    <citation type="journal article" date="2022" name="Front. Genet.">
        <title>Chromosome-Scale Assembly of the Dendrobium nobile Genome Provides Insights Into the Molecular Mechanism of the Biosynthesis of the Medicinal Active Ingredient of Dendrobium.</title>
        <authorList>
            <person name="Xu Q."/>
            <person name="Niu S.-C."/>
            <person name="Li K.-L."/>
            <person name="Zheng P.-J."/>
            <person name="Zhang X.-J."/>
            <person name="Jia Y."/>
            <person name="Liu Y."/>
            <person name="Niu Y.-X."/>
            <person name="Yu L.-H."/>
            <person name="Chen D.-F."/>
            <person name="Zhang G.-Q."/>
        </authorList>
    </citation>
    <scope>NUCLEOTIDE SEQUENCE</scope>
    <source>
        <tissue evidence="1">Leaf</tissue>
    </source>
</reference>
<keyword evidence="2" id="KW-1185">Reference proteome</keyword>
<dbReference type="AlphaFoldDB" id="A0A8T3BGR7"/>
<accession>A0A8T3BGR7</accession>
<name>A0A8T3BGR7_DENNO</name>
<comment type="caution">
    <text evidence="1">The sequence shown here is derived from an EMBL/GenBank/DDBJ whole genome shotgun (WGS) entry which is preliminary data.</text>
</comment>
<proteinExistence type="predicted"/>
<evidence type="ECO:0000313" key="1">
    <source>
        <dbReference type="EMBL" id="KAI0511095.1"/>
    </source>
</evidence>
<sequence>MVNVKCPFSRLLFVFVLLMMGRLPFKLWREISLYLKDIWDIFGDSSLYYQIQNYGLPTSFR</sequence>
<dbReference type="EMBL" id="JAGYWB010000009">
    <property type="protein sequence ID" value="KAI0511095.1"/>
    <property type="molecule type" value="Genomic_DNA"/>
</dbReference>
<dbReference type="Proteomes" id="UP000829196">
    <property type="component" value="Unassembled WGS sequence"/>
</dbReference>